<evidence type="ECO:0000313" key="2">
    <source>
        <dbReference type="Proteomes" id="UP000293852"/>
    </source>
</evidence>
<dbReference type="Proteomes" id="UP000293852">
    <property type="component" value="Unassembled WGS sequence"/>
</dbReference>
<evidence type="ECO:0000313" key="1">
    <source>
        <dbReference type="EMBL" id="RZS61656.1"/>
    </source>
</evidence>
<keyword evidence="2" id="KW-1185">Reference proteome</keyword>
<dbReference type="EMBL" id="SGWX01000001">
    <property type="protein sequence ID" value="RZS61656.1"/>
    <property type="molecule type" value="Genomic_DNA"/>
</dbReference>
<dbReference type="AlphaFoldDB" id="A0A4Q7M1E7"/>
<comment type="caution">
    <text evidence="1">The sequence shown here is derived from an EMBL/GenBank/DDBJ whole genome shotgun (WGS) entry which is preliminary data.</text>
</comment>
<proteinExistence type="predicted"/>
<protein>
    <submittedName>
        <fullName evidence="1">Uncharacterized protein</fullName>
    </submittedName>
</protein>
<organism evidence="1 2">
    <name type="scientific">Xylanimonas ulmi</name>
    <dbReference type="NCBI Taxonomy" id="228973"/>
    <lineage>
        <taxon>Bacteria</taxon>
        <taxon>Bacillati</taxon>
        <taxon>Actinomycetota</taxon>
        <taxon>Actinomycetes</taxon>
        <taxon>Micrococcales</taxon>
        <taxon>Promicromonosporaceae</taxon>
        <taxon>Xylanimonas</taxon>
    </lineage>
</organism>
<name>A0A4Q7M1E7_9MICO</name>
<dbReference type="RefSeq" id="WP_207216508.1">
    <property type="nucleotide sequence ID" value="NZ_SGWX01000001.1"/>
</dbReference>
<reference evidence="1 2" key="1">
    <citation type="submission" date="2019-02" db="EMBL/GenBank/DDBJ databases">
        <title>Sequencing the genomes of 1000 actinobacteria strains.</title>
        <authorList>
            <person name="Klenk H.-P."/>
        </authorList>
    </citation>
    <scope>NUCLEOTIDE SEQUENCE [LARGE SCALE GENOMIC DNA]</scope>
    <source>
        <strain evidence="1 2">DSM 16932</strain>
    </source>
</reference>
<accession>A0A4Q7M1E7</accession>
<sequence>MRRILARLRAHLIGDDPTPAPSWLDVADGVGRAVDDAWKPEHDQPVDWWPVAPAALPAGLLPQPGTAQIAYDPHTGALVRVPAGARTPDHLTPVED</sequence>
<gene>
    <name evidence="1" type="ORF">EV386_1966</name>
</gene>